<dbReference type="Proteomes" id="UP001189429">
    <property type="component" value="Unassembled WGS sequence"/>
</dbReference>
<sequence>CVAGDAPAMPTMGQLNGLVLTQGEELLWSGADRKAFLYVVRAPPARWPRMVIGPPVPASMVGDAEPSPTRIALRVIGMGWVSAVGVTTHLHRNVLRRSQKAPCPAAKSIVYIDSLEIAEGLPKEQAAALGATVPALLSQGSECYAVAGSPSSPGKDVHRAAEVTTLGELIGGVTGTRRPPLSYTTELTGHALWVLGKRRVSRRPMQVPFGRWARVQCFWRPLAAASVNARRWLATLHAGGQISIGVVEALLIAMALAALSVPDVRLEVGPLVAASDASEAAGAAVYSAGLAPRGKLLATRGVHPLNSACEEVVGLISAFSGIDGARRAFEILRLVPACRLSLETDADAVRVVRRVYPATAHLVDVYLAGPAVLAQLLREHGGIVNVLVVGGFPCQGHAVLGVYRKGAADP</sequence>
<name>A0ABN9RTR5_9DINO</name>
<proteinExistence type="predicted"/>
<dbReference type="Gene3D" id="3.40.50.150">
    <property type="entry name" value="Vaccinia Virus protein VP39"/>
    <property type="match status" value="1"/>
</dbReference>
<gene>
    <name evidence="1" type="ORF">PCOR1329_LOCUS23660</name>
</gene>
<organism evidence="1 2">
    <name type="scientific">Prorocentrum cordatum</name>
    <dbReference type="NCBI Taxonomy" id="2364126"/>
    <lineage>
        <taxon>Eukaryota</taxon>
        <taxon>Sar</taxon>
        <taxon>Alveolata</taxon>
        <taxon>Dinophyceae</taxon>
        <taxon>Prorocentrales</taxon>
        <taxon>Prorocentraceae</taxon>
        <taxon>Prorocentrum</taxon>
    </lineage>
</organism>
<dbReference type="EMBL" id="CAUYUJ010008043">
    <property type="protein sequence ID" value="CAK0822712.1"/>
    <property type="molecule type" value="Genomic_DNA"/>
</dbReference>
<feature type="non-terminal residue" evidence="1">
    <location>
        <position position="1"/>
    </location>
</feature>
<dbReference type="SUPFAM" id="SSF53335">
    <property type="entry name" value="S-adenosyl-L-methionine-dependent methyltransferases"/>
    <property type="match status" value="1"/>
</dbReference>
<accession>A0ABN9RTR5</accession>
<feature type="non-terminal residue" evidence="1">
    <location>
        <position position="410"/>
    </location>
</feature>
<evidence type="ECO:0000313" key="1">
    <source>
        <dbReference type="EMBL" id="CAK0822712.1"/>
    </source>
</evidence>
<keyword evidence="2" id="KW-1185">Reference proteome</keyword>
<dbReference type="InterPro" id="IPR029063">
    <property type="entry name" value="SAM-dependent_MTases_sf"/>
</dbReference>
<evidence type="ECO:0000313" key="2">
    <source>
        <dbReference type="Proteomes" id="UP001189429"/>
    </source>
</evidence>
<protein>
    <submittedName>
        <fullName evidence="1">Uncharacterized protein</fullName>
    </submittedName>
</protein>
<comment type="caution">
    <text evidence="1">The sequence shown here is derived from an EMBL/GenBank/DDBJ whole genome shotgun (WGS) entry which is preliminary data.</text>
</comment>
<reference evidence="1" key="1">
    <citation type="submission" date="2023-10" db="EMBL/GenBank/DDBJ databases">
        <authorList>
            <person name="Chen Y."/>
            <person name="Shah S."/>
            <person name="Dougan E. K."/>
            <person name="Thang M."/>
            <person name="Chan C."/>
        </authorList>
    </citation>
    <scope>NUCLEOTIDE SEQUENCE [LARGE SCALE GENOMIC DNA]</scope>
</reference>